<comment type="caution">
    <text evidence="7">The sequence shown here is derived from an EMBL/GenBank/DDBJ whole genome shotgun (WGS) entry which is preliminary data.</text>
</comment>
<reference evidence="7 8" key="1">
    <citation type="submission" date="2023-07" db="EMBL/GenBank/DDBJ databases">
        <title>Sorghum-associated microbial communities from plants grown in Nebraska, USA.</title>
        <authorList>
            <person name="Schachtman D."/>
        </authorList>
    </citation>
    <scope>NUCLEOTIDE SEQUENCE [LARGE SCALE GENOMIC DNA]</scope>
    <source>
        <strain evidence="7 8">BE316</strain>
    </source>
</reference>
<evidence type="ECO:0000256" key="5">
    <source>
        <dbReference type="SAM" id="SignalP"/>
    </source>
</evidence>
<keyword evidence="5" id="KW-0732">Signal</keyword>
<keyword evidence="2" id="KW-0964">Secreted</keyword>
<evidence type="ECO:0000256" key="3">
    <source>
        <dbReference type="ARBA" id="ARBA00023049"/>
    </source>
</evidence>
<feature type="domain" description="Fibronectin type-III" evidence="6">
    <location>
        <begin position="408"/>
        <end position="494"/>
    </location>
</feature>
<dbReference type="Gene3D" id="3.40.630.10">
    <property type="entry name" value="Zn peptidases"/>
    <property type="match status" value="1"/>
</dbReference>
<dbReference type="SUPFAM" id="SSF49265">
    <property type="entry name" value="Fibronectin type III"/>
    <property type="match status" value="1"/>
</dbReference>
<evidence type="ECO:0000256" key="4">
    <source>
        <dbReference type="SAM" id="MobiDB-lite"/>
    </source>
</evidence>
<gene>
    <name evidence="7" type="ORF">J2X21_004651</name>
</gene>
<accession>A0ABU2AE65</accession>
<keyword evidence="3" id="KW-0482">Metalloprotease</keyword>
<dbReference type="CDD" id="cd00063">
    <property type="entry name" value="FN3"/>
    <property type="match status" value="1"/>
</dbReference>
<dbReference type="InterPro" id="IPR003961">
    <property type="entry name" value="FN3_dom"/>
</dbReference>
<dbReference type="InterPro" id="IPR045175">
    <property type="entry name" value="M28_fam"/>
</dbReference>
<evidence type="ECO:0000256" key="2">
    <source>
        <dbReference type="ARBA" id="ARBA00022525"/>
    </source>
</evidence>
<dbReference type="EMBL" id="JAVDXV010000010">
    <property type="protein sequence ID" value="MDR7335486.1"/>
    <property type="molecule type" value="Genomic_DNA"/>
</dbReference>
<keyword evidence="3" id="KW-0645">Protease</keyword>
<name>A0ABU2AE65_9BURK</name>
<dbReference type="InterPro" id="IPR036116">
    <property type="entry name" value="FN3_sf"/>
</dbReference>
<dbReference type="InterPro" id="IPR013783">
    <property type="entry name" value="Ig-like_fold"/>
</dbReference>
<dbReference type="Proteomes" id="UP001180825">
    <property type="component" value="Unassembled WGS sequence"/>
</dbReference>
<proteinExistence type="predicted"/>
<dbReference type="Pfam" id="PF04389">
    <property type="entry name" value="Peptidase_M28"/>
    <property type="match status" value="1"/>
</dbReference>
<feature type="chain" id="PRO_5046432352" description="Fibronectin type-III domain-containing protein" evidence="5">
    <location>
        <begin position="20"/>
        <end position="494"/>
    </location>
</feature>
<comment type="subcellular location">
    <subcellularLocation>
        <location evidence="1">Secreted</location>
    </subcellularLocation>
</comment>
<dbReference type="PANTHER" id="PTHR12147:SF26">
    <property type="entry name" value="PEPTIDASE M28 DOMAIN-CONTAINING PROTEIN"/>
    <property type="match status" value="1"/>
</dbReference>
<dbReference type="PROSITE" id="PS50853">
    <property type="entry name" value="FN3"/>
    <property type="match status" value="1"/>
</dbReference>
<protein>
    <recommendedName>
        <fullName evidence="6">Fibronectin type-III domain-containing protein</fullName>
    </recommendedName>
</protein>
<dbReference type="SUPFAM" id="SSF53187">
    <property type="entry name" value="Zn-dependent exopeptidases"/>
    <property type="match status" value="1"/>
</dbReference>
<feature type="region of interest" description="Disordered" evidence="4">
    <location>
        <begin position="344"/>
        <end position="367"/>
    </location>
</feature>
<evidence type="ECO:0000256" key="1">
    <source>
        <dbReference type="ARBA" id="ARBA00004613"/>
    </source>
</evidence>
<keyword evidence="8" id="KW-1185">Reference proteome</keyword>
<keyword evidence="3" id="KW-0378">Hydrolase</keyword>
<dbReference type="InterPro" id="IPR007484">
    <property type="entry name" value="Peptidase_M28"/>
</dbReference>
<evidence type="ECO:0000259" key="6">
    <source>
        <dbReference type="PROSITE" id="PS50853"/>
    </source>
</evidence>
<evidence type="ECO:0000313" key="7">
    <source>
        <dbReference type="EMBL" id="MDR7335486.1"/>
    </source>
</evidence>
<sequence>MHARLSALAFALLATSAQAQTPADDLKAMLADVSASRIEARIRKLVSFGTRHTLSDIASDTRGIGAARRWITAELQACAKASGGRLKVEEQSFIEPAGARVPQPTELVNIVATLPGRGASKGRYLVVSGHYDSRNSDVMDSLGEAPGANDDASGTAAVMELACVMASRQFDATLVFMAVPGEEQGLLGAAQWARDARAEGLNVEAMITNDIVGSSRGDAGQHDPKRMRLFADGLDPLVRLLLQAQANRPATPADQKAFAAMQAELLPLLQAGANEDLPTHQLGRHLKAAAEKAMPGFTVQLIQRRDRYLRGGDHIPFLERGYAAVRFTEPFENFAYQHQNPRVECPQADGSRQPPPEGGKAARGGSSLPCENGVVYGDLPEFVDFNYVADVSRANLAGLATLAWAPAAPKGVRLDASGLTNDSTLEWAASDDPEVAGYRVVWRDTDSATWQQAKDVGKTTRVTLPVSKDNVVFGVQALSAKGYASLASYPLPKR</sequence>
<dbReference type="RefSeq" id="WP_310332490.1">
    <property type="nucleotide sequence ID" value="NZ_JAVDXV010000010.1"/>
</dbReference>
<organism evidence="7 8">
    <name type="scientific">Roseateles asaccharophilus</name>
    <dbReference type="NCBI Taxonomy" id="582607"/>
    <lineage>
        <taxon>Bacteria</taxon>
        <taxon>Pseudomonadati</taxon>
        <taxon>Pseudomonadota</taxon>
        <taxon>Betaproteobacteria</taxon>
        <taxon>Burkholderiales</taxon>
        <taxon>Sphaerotilaceae</taxon>
        <taxon>Roseateles</taxon>
    </lineage>
</organism>
<dbReference type="Gene3D" id="2.60.40.10">
    <property type="entry name" value="Immunoglobulins"/>
    <property type="match status" value="1"/>
</dbReference>
<evidence type="ECO:0000313" key="8">
    <source>
        <dbReference type="Proteomes" id="UP001180825"/>
    </source>
</evidence>
<dbReference type="PANTHER" id="PTHR12147">
    <property type="entry name" value="METALLOPEPTIDASE M28 FAMILY MEMBER"/>
    <property type="match status" value="1"/>
</dbReference>
<feature type="signal peptide" evidence="5">
    <location>
        <begin position="1"/>
        <end position="19"/>
    </location>
</feature>